<evidence type="ECO:0000313" key="5">
    <source>
        <dbReference type="Proteomes" id="UP000324897"/>
    </source>
</evidence>
<organism evidence="4 5">
    <name type="scientific">Eragrostis curvula</name>
    <name type="common">weeping love grass</name>
    <dbReference type="NCBI Taxonomy" id="38414"/>
    <lineage>
        <taxon>Eukaryota</taxon>
        <taxon>Viridiplantae</taxon>
        <taxon>Streptophyta</taxon>
        <taxon>Embryophyta</taxon>
        <taxon>Tracheophyta</taxon>
        <taxon>Spermatophyta</taxon>
        <taxon>Magnoliopsida</taxon>
        <taxon>Liliopsida</taxon>
        <taxon>Poales</taxon>
        <taxon>Poaceae</taxon>
        <taxon>PACMAD clade</taxon>
        <taxon>Chloridoideae</taxon>
        <taxon>Eragrostideae</taxon>
        <taxon>Eragrostidinae</taxon>
        <taxon>Eragrostis</taxon>
    </lineage>
</organism>
<accession>A0A5J9TF71</accession>
<dbReference type="Pfam" id="PF24758">
    <property type="entry name" value="LRR_At5g56370"/>
    <property type="match status" value="1"/>
</dbReference>
<reference evidence="4 5" key="1">
    <citation type="journal article" date="2019" name="Sci. Rep.">
        <title>A high-quality genome of Eragrostis curvula grass provides insights into Poaceae evolution and supports new strategies to enhance forage quality.</title>
        <authorList>
            <person name="Carballo J."/>
            <person name="Santos B.A.C.M."/>
            <person name="Zappacosta D."/>
            <person name="Garbus I."/>
            <person name="Selva J.P."/>
            <person name="Gallo C.A."/>
            <person name="Diaz A."/>
            <person name="Albertini E."/>
            <person name="Caccamo M."/>
            <person name="Echenique V."/>
        </authorList>
    </citation>
    <scope>NUCLEOTIDE SEQUENCE [LARGE SCALE GENOMIC DNA]</scope>
    <source>
        <strain evidence="5">cv. Victoria</strain>
        <tissue evidence="4">Leaf</tissue>
    </source>
</reference>
<evidence type="ECO:0000256" key="2">
    <source>
        <dbReference type="SAM" id="Phobius"/>
    </source>
</evidence>
<feature type="transmembrane region" description="Helical" evidence="2">
    <location>
        <begin position="547"/>
        <end position="567"/>
    </location>
</feature>
<dbReference type="OrthoDB" id="773549at2759"/>
<dbReference type="PANTHER" id="PTHR31900">
    <property type="entry name" value="F-BOX/RNI SUPERFAMILY PROTEIN-RELATED"/>
    <property type="match status" value="1"/>
</dbReference>
<dbReference type="SUPFAM" id="SSF52047">
    <property type="entry name" value="RNI-like"/>
    <property type="match status" value="1"/>
</dbReference>
<dbReference type="InterPro" id="IPR032675">
    <property type="entry name" value="LRR_dom_sf"/>
</dbReference>
<dbReference type="InterPro" id="IPR050232">
    <property type="entry name" value="FBL13/AtMIF1-like"/>
</dbReference>
<dbReference type="AlphaFoldDB" id="A0A5J9TF71"/>
<feature type="compositionally biased region" description="Basic and acidic residues" evidence="1">
    <location>
        <begin position="641"/>
        <end position="653"/>
    </location>
</feature>
<feature type="non-terminal residue" evidence="4">
    <location>
        <position position="1"/>
    </location>
</feature>
<feature type="domain" description="F-box/LRR-repeat protein 15/At3g58940/PEG3-like LRR" evidence="3">
    <location>
        <begin position="132"/>
        <end position="254"/>
    </location>
</feature>
<sequence length="695" mass="77092">MEHAPPAANPPQAEAGDDADRLSALDDAALHGILALLPLRDAAATTVLSRRWPRVFATLPRLVLHPATFNRRDFDDDGDEDYCEDSFRWGDALEAVLANRAAPVVSFEVHGKIMCRFDEWFADILRYLCGTGGLQELNIGNTKFSDPYVLPSSVYSCKTLTSLELFCCRLRVPGTITGLRSVRSLILRTVVASDAELRRIISRCSAVEHLGIQSVHKARNIVIHAPRLETLEIYSYRPLCVSVKKAPRLDTVELGLDYGWPEASWDVHDTQDSDGDYSFSEMEDMFDFKKMAEREHKKTDEIGNMVTFLSGLGCAKKLRLSFSIKYAKVLSKTKVSMPKKLPSKCLLLGLKTLTLDLDHSHGVLATLVSCLLNSSPNLEDLRIIDDIDFKRKPADRQPLSAVFWDEQISAHCVQKHLSSVTYYIHSLAEGHPGGLCQYLVMKARVLKRLSVQYRRLNKSKPEDEAMAQSVRCELHRWPRASPEVLLETLRSAKCESMVLGLDVKKPYDSLQKFFSKYFMDPFESEGALITAPAKKTTGTAPATAKSLLALALHAWTLCVLVALLVLAPAVIVMVFPVACMATSLYLLCAITAQLLAPFLPPDHMARKRRGGVRESRKQDCVEVDLAEAPGAFDDDDGSSAEEEHGGGSEHAGGHESSSSDEEGFGDSCLGEQRRFFFVDTYYKSVSVVSTVSFNH</sequence>
<keyword evidence="2" id="KW-1133">Transmembrane helix</keyword>
<dbReference type="InterPro" id="IPR055411">
    <property type="entry name" value="LRR_FXL15/At3g58940/PEG3-like"/>
</dbReference>
<feature type="transmembrane region" description="Helical" evidence="2">
    <location>
        <begin position="573"/>
        <end position="599"/>
    </location>
</feature>
<feature type="region of interest" description="Disordered" evidence="1">
    <location>
        <begin position="629"/>
        <end position="665"/>
    </location>
</feature>
<dbReference type="Proteomes" id="UP000324897">
    <property type="component" value="Chromosome 3"/>
</dbReference>
<dbReference type="EMBL" id="RWGY01000039">
    <property type="protein sequence ID" value="TVU09922.1"/>
    <property type="molecule type" value="Genomic_DNA"/>
</dbReference>
<keyword evidence="2" id="KW-0812">Transmembrane</keyword>
<evidence type="ECO:0000256" key="1">
    <source>
        <dbReference type="SAM" id="MobiDB-lite"/>
    </source>
</evidence>
<keyword evidence="2" id="KW-0472">Membrane</keyword>
<protein>
    <recommendedName>
        <fullName evidence="3">F-box/LRR-repeat protein 15/At3g58940/PEG3-like LRR domain-containing protein</fullName>
    </recommendedName>
</protein>
<evidence type="ECO:0000259" key="3">
    <source>
        <dbReference type="Pfam" id="PF24758"/>
    </source>
</evidence>
<evidence type="ECO:0000313" key="4">
    <source>
        <dbReference type="EMBL" id="TVU09922.1"/>
    </source>
</evidence>
<comment type="caution">
    <text evidence="4">The sequence shown here is derived from an EMBL/GenBank/DDBJ whole genome shotgun (WGS) entry which is preliminary data.</text>
</comment>
<dbReference type="Gene3D" id="3.80.10.10">
    <property type="entry name" value="Ribonuclease Inhibitor"/>
    <property type="match status" value="1"/>
</dbReference>
<name>A0A5J9TF71_9POAL</name>
<keyword evidence="5" id="KW-1185">Reference proteome</keyword>
<dbReference type="Gramene" id="TVU09922">
    <property type="protein sequence ID" value="TVU09922"/>
    <property type="gene ID" value="EJB05_43421"/>
</dbReference>
<proteinExistence type="predicted"/>
<dbReference type="PANTHER" id="PTHR31900:SF30">
    <property type="entry name" value="SUPERFAMILY PROTEIN, PUTATIVE-RELATED"/>
    <property type="match status" value="1"/>
</dbReference>
<gene>
    <name evidence="4" type="ORF">EJB05_43421</name>
</gene>